<organism evidence="3 4">
    <name type="scientific">Rosa chinensis</name>
    <name type="common">China rose</name>
    <dbReference type="NCBI Taxonomy" id="74649"/>
    <lineage>
        <taxon>Eukaryota</taxon>
        <taxon>Viridiplantae</taxon>
        <taxon>Streptophyta</taxon>
        <taxon>Embryophyta</taxon>
        <taxon>Tracheophyta</taxon>
        <taxon>Spermatophyta</taxon>
        <taxon>Magnoliopsida</taxon>
        <taxon>eudicotyledons</taxon>
        <taxon>Gunneridae</taxon>
        <taxon>Pentapetalae</taxon>
        <taxon>rosids</taxon>
        <taxon>fabids</taxon>
        <taxon>Rosales</taxon>
        <taxon>Rosaceae</taxon>
        <taxon>Rosoideae</taxon>
        <taxon>Rosoideae incertae sedis</taxon>
        <taxon>Rosa</taxon>
    </lineage>
</organism>
<dbReference type="CDD" id="cd02999">
    <property type="entry name" value="PDI_a_ERp44_like"/>
    <property type="match status" value="1"/>
</dbReference>
<dbReference type="Proteomes" id="UP000238479">
    <property type="component" value="Chromosome 3"/>
</dbReference>
<reference evidence="3 4" key="1">
    <citation type="journal article" date="2018" name="Nat. Genet.">
        <title>The Rosa genome provides new insights in the design of modern roses.</title>
        <authorList>
            <person name="Bendahmane M."/>
        </authorList>
    </citation>
    <scope>NUCLEOTIDE SEQUENCE [LARGE SCALE GENOMIC DNA]</scope>
    <source>
        <strain evidence="4">cv. Old Blush</strain>
    </source>
</reference>
<dbReference type="AlphaFoldDB" id="A0A2P6RHM1"/>
<accession>A0A2P6RHM1</accession>
<dbReference type="Gene3D" id="3.40.30.10">
    <property type="entry name" value="Glutaredoxin"/>
    <property type="match status" value="1"/>
</dbReference>
<dbReference type="PANTHER" id="PTHR47126:SF3">
    <property type="entry name" value="5'-ADENYLYLSULFATE REDUCTASE-LIKE 5"/>
    <property type="match status" value="1"/>
</dbReference>
<dbReference type="Pfam" id="PF00085">
    <property type="entry name" value="Thioredoxin"/>
    <property type="match status" value="1"/>
</dbReference>
<dbReference type="Gramene" id="PRQ45924">
    <property type="protein sequence ID" value="PRQ45924"/>
    <property type="gene ID" value="RchiOBHm_Chr3g0496981"/>
</dbReference>
<dbReference type="PANTHER" id="PTHR47126">
    <property type="entry name" value="5'-ADENYLYLSULFATE REDUCTASE-LIKE 7"/>
    <property type="match status" value="1"/>
</dbReference>
<evidence type="ECO:0000256" key="1">
    <source>
        <dbReference type="SAM" id="SignalP"/>
    </source>
</evidence>
<keyword evidence="4" id="KW-1185">Reference proteome</keyword>
<proteinExistence type="predicted"/>
<dbReference type="InterPro" id="IPR013766">
    <property type="entry name" value="Thioredoxin_domain"/>
</dbReference>
<name>A0A2P6RHM1_ROSCH</name>
<dbReference type="SUPFAM" id="SSF52833">
    <property type="entry name" value="Thioredoxin-like"/>
    <property type="match status" value="1"/>
</dbReference>
<dbReference type="InterPro" id="IPR044794">
    <property type="entry name" value="APRL5/7"/>
</dbReference>
<dbReference type="EMBL" id="PDCK01000041">
    <property type="protein sequence ID" value="PRQ45924.1"/>
    <property type="molecule type" value="Genomic_DNA"/>
</dbReference>
<feature type="domain" description="Thioredoxin" evidence="2">
    <location>
        <begin position="38"/>
        <end position="158"/>
    </location>
</feature>
<dbReference type="InterPro" id="IPR036249">
    <property type="entry name" value="Thioredoxin-like_sf"/>
</dbReference>
<feature type="chain" id="PRO_5015187690" evidence="1">
    <location>
        <begin position="25"/>
        <end position="300"/>
    </location>
</feature>
<dbReference type="PROSITE" id="PS51352">
    <property type="entry name" value="THIOREDOXIN_2"/>
    <property type="match status" value="1"/>
</dbReference>
<sequence length="300" mass="33886">MGFKSATLLLLLYITITTLQLVSSSSPVCPPQSDLFRITLQSQCPVATSPYPPLQVDGNFIDRALASTRKTGYTSVLFYASWCPFSRKLYPIFEMLSFMFPQVEHLAVEQSSAFPSVFSRYGIPSFPSILIVNQTSRVRYFGPKDLLSLVQFYQKTTGLEPVQYYNHDQSVGCESGEKSIIKSMSNLLSLREISRREPYLVFATLFVCLRALIHILPKVLTHLKAFWVLYVPHFNVGIFGETSQIMGRILHMVDVRRIWNKLRLCKTRNFHEGAKNARVWASSLTSVSLGESSSARSSSS</sequence>
<evidence type="ECO:0000313" key="4">
    <source>
        <dbReference type="Proteomes" id="UP000238479"/>
    </source>
</evidence>
<comment type="caution">
    <text evidence="3">The sequence shown here is derived from an EMBL/GenBank/DDBJ whole genome shotgun (WGS) entry which is preliminary data.</text>
</comment>
<protein>
    <submittedName>
        <fullName evidence="3">Putative thioredoxin-like protein</fullName>
    </submittedName>
</protein>
<evidence type="ECO:0000259" key="2">
    <source>
        <dbReference type="PROSITE" id="PS51352"/>
    </source>
</evidence>
<feature type="signal peptide" evidence="1">
    <location>
        <begin position="1"/>
        <end position="24"/>
    </location>
</feature>
<keyword evidence="1" id="KW-0732">Signal</keyword>
<dbReference type="OMA" id="SPIEMDG"/>
<evidence type="ECO:0000313" key="3">
    <source>
        <dbReference type="EMBL" id="PRQ45924.1"/>
    </source>
</evidence>
<dbReference type="OrthoDB" id="1899781at2759"/>
<gene>
    <name evidence="3" type="ORF">RchiOBHm_Chr3g0496981</name>
</gene>